<evidence type="ECO:0008006" key="5">
    <source>
        <dbReference type="Google" id="ProtNLM"/>
    </source>
</evidence>
<protein>
    <recommendedName>
        <fullName evidence="5">RNase H type-1 domain-containing protein</fullName>
    </recommendedName>
</protein>
<dbReference type="Proteomes" id="UP000435112">
    <property type="component" value="Unassembled WGS sequence"/>
</dbReference>
<accession>A0A6A3GT63</accession>
<evidence type="ECO:0000259" key="2">
    <source>
        <dbReference type="Pfam" id="PF17921"/>
    </source>
</evidence>
<name>A0A6A3GT63_9STRA</name>
<dbReference type="GO" id="GO:0004523">
    <property type="term" value="F:RNA-DNA hybrid ribonuclease activity"/>
    <property type="evidence" value="ECO:0007669"/>
    <property type="project" value="InterPro"/>
</dbReference>
<dbReference type="Pfam" id="PF17921">
    <property type="entry name" value="Integrase_H2C2"/>
    <property type="match status" value="1"/>
</dbReference>
<dbReference type="AlphaFoldDB" id="A0A6A3GT63"/>
<organism evidence="3 4">
    <name type="scientific">Phytophthora rubi</name>
    <dbReference type="NCBI Taxonomy" id="129364"/>
    <lineage>
        <taxon>Eukaryota</taxon>
        <taxon>Sar</taxon>
        <taxon>Stramenopiles</taxon>
        <taxon>Oomycota</taxon>
        <taxon>Peronosporomycetes</taxon>
        <taxon>Peronosporales</taxon>
        <taxon>Peronosporaceae</taxon>
        <taxon>Phytophthora</taxon>
    </lineage>
</organism>
<dbReference type="Gene3D" id="3.30.420.10">
    <property type="entry name" value="Ribonuclease H-like superfamily/Ribonuclease H"/>
    <property type="match status" value="1"/>
</dbReference>
<gene>
    <name evidence="3" type="ORF">PR002_g30309</name>
</gene>
<evidence type="ECO:0000313" key="3">
    <source>
        <dbReference type="EMBL" id="KAE8960165.1"/>
    </source>
</evidence>
<dbReference type="OrthoDB" id="127109at2759"/>
<comment type="caution">
    <text evidence="3">The sequence shown here is derived from an EMBL/GenBank/DDBJ whole genome shotgun (WGS) entry which is preliminary data.</text>
</comment>
<dbReference type="GO" id="GO:0003676">
    <property type="term" value="F:nucleic acid binding"/>
    <property type="evidence" value="ECO:0007669"/>
    <property type="project" value="InterPro"/>
</dbReference>
<evidence type="ECO:0000259" key="1">
    <source>
        <dbReference type="Pfam" id="PF13456"/>
    </source>
</evidence>
<feature type="domain" description="Integrase zinc-binding" evidence="2">
    <location>
        <begin position="280"/>
        <end position="312"/>
    </location>
</feature>
<dbReference type="Gene3D" id="1.10.340.70">
    <property type="match status" value="1"/>
</dbReference>
<feature type="domain" description="RNase H type-1" evidence="1">
    <location>
        <begin position="3"/>
        <end position="76"/>
    </location>
</feature>
<dbReference type="Pfam" id="PF13456">
    <property type="entry name" value="RVT_3"/>
    <property type="match status" value="1"/>
</dbReference>
<dbReference type="InterPro" id="IPR036397">
    <property type="entry name" value="RNaseH_sf"/>
</dbReference>
<dbReference type="InterPro" id="IPR041588">
    <property type="entry name" value="Integrase_H2C2"/>
</dbReference>
<evidence type="ECO:0000313" key="4">
    <source>
        <dbReference type="Proteomes" id="UP000435112"/>
    </source>
</evidence>
<dbReference type="EMBL" id="QXFU01006750">
    <property type="protein sequence ID" value="KAE8960165.1"/>
    <property type="molecule type" value="Genomic_DNA"/>
</dbReference>
<proteinExistence type="predicted"/>
<sequence>MNNGVSAALGLAITDLVIVGDSRLAIQQSLGVIACRKETLMAQLNHHRELVAKLRSVKYLHAIREFNAAADSLASETLESKASAVTTSEARIAELRALNRNNEVIYETSVDETTEEKPSAEDRDSGHVTVTTRHQAKAKTKRVRFANEVSVMGQDEAARLAESNAVPNKAQNVQEETLPATEVLTAATPAPPDAEDVDPLTVQEERRRRVAAAQEEELRWSNLRAVLRGEDTRLGYKAARDAWKMADRFVLSEDGVLYFVGTNRRSDPDEQQGTWMRLVVPSTMVQEVLQSCHDSLEGGHQGINRTYHRVKSDIGSDCTRT</sequence>
<dbReference type="InterPro" id="IPR002156">
    <property type="entry name" value="RNaseH_domain"/>
</dbReference>
<reference evidence="3 4" key="1">
    <citation type="submission" date="2018-09" db="EMBL/GenBank/DDBJ databases">
        <title>Genomic investigation of the strawberry pathogen Phytophthora fragariae indicates pathogenicity is determined by transcriptional variation in three key races.</title>
        <authorList>
            <person name="Adams T.M."/>
            <person name="Armitage A.D."/>
            <person name="Sobczyk M.K."/>
            <person name="Bates H.J."/>
            <person name="Dunwell J.M."/>
            <person name="Nellist C.F."/>
            <person name="Harrison R.J."/>
        </authorList>
    </citation>
    <scope>NUCLEOTIDE SEQUENCE [LARGE SCALE GENOMIC DNA]</scope>
    <source>
        <strain evidence="3 4">SCRP324</strain>
    </source>
</reference>